<gene>
    <name evidence="2" type="ORF">BIW11_07984</name>
</gene>
<accession>A0A1V9XRJ4</accession>
<proteinExistence type="predicted"/>
<feature type="region of interest" description="Disordered" evidence="1">
    <location>
        <begin position="586"/>
        <end position="905"/>
    </location>
</feature>
<evidence type="ECO:0000256" key="1">
    <source>
        <dbReference type="SAM" id="MobiDB-lite"/>
    </source>
</evidence>
<feature type="region of interest" description="Disordered" evidence="1">
    <location>
        <begin position="1"/>
        <end position="96"/>
    </location>
</feature>
<feature type="region of interest" description="Disordered" evidence="1">
    <location>
        <begin position="954"/>
        <end position="994"/>
    </location>
</feature>
<dbReference type="STRING" id="418985.A0A1V9XRJ4"/>
<sequence length="994" mass="107865">MTGDPSSSGGPPLDDVKDVQLKAGRDSGALQRACDDTVYGYPRPHGLASPANSLGTESLVTPITTPEPSGSPRGPLEQAGVESGHPPLPSPAVPNTYDRQVSLRSVKRWRAWLGAFRPLSPFVRRSLATSGGWFVATMTTANATAIDAPSTAATVSGWYSVISRSQCKCACRLAQSADICSTWSISRSPSVWAGARARARVRACVRVSWWTLALPSPIEESTVPLANHDRTVGVCQGKPPCRRSVCARETTGKVARAKAEELTPKAGTKPTPKVASETCAHAREHDPGLQRRAVTVRPDFLAGRTGNLPWAIGADSKLTPVCTEPRRRAKYMPTPPMVMPQYMTTYASYYSQPAVYVVHSGAPMPPSQAGFGLQPMHPMQAHAGHPYLPHPLEPVHHPVPYDFSVPPPNYTYVPMAPPPHPPPLLAAHPPPFNLPGPAMYKIPDRFVPLESGQAMGPGGLGNVPHERMHPVHSGEVLMEPSPCEPLGEGVPSQEPTDEDRRCAADLQPFNQHLPAQTDDEVTEVTEIIEEIHIFERPRGHQQTADGEMPSVGEHVKAGAAVLNEDAFDRRSSKSWYDECTSHEQSVVDDTMIKDDTTDLKSRDPLPQAPSEEQKIESPDSAVDGKTGDSRRTVTPSGDDGHVNPHGHVRQCSEPARGPRDGEAYPLRRRNQNRDSRDGRRVDSRDSTRERSGGRFDNHGRRSLTPEKRYRGNAGYDRGQAGPGQWEDRRFSNLEHGAGHLRACRPRGAYDQAPSRESSAGRRDNNGNAGRQSYYPSPKRDGNEHRYDNHGGRRYDGSLRRGGSGSYRGPWRENGYLHANRDEFTKPIPRGGGCFSSGTNSNSVNSRKPPLPRQDSSNSAASGHITNGTAYPVLNGTASFRKNPVDVDPSPTGHDGKGKERSDDEPAFLEFLGPSLLGINDRLDVKDMIIRGEQKAAVSIGGYCAIDAGGDQTNVKNNHSSGTKMDISKRAGGDNVGGGGGQTNMRQGRKDHHRE</sequence>
<feature type="compositionally biased region" description="Basic and acidic residues" evidence="1">
    <location>
        <begin position="590"/>
        <end position="603"/>
    </location>
</feature>
<dbReference type="InParanoid" id="A0A1V9XRJ4"/>
<feature type="compositionally biased region" description="Basic and acidic residues" evidence="1">
    <location>
        <begin position="14"/>
        <end position="25"/>
    </location>
</feature>
<feature type="compositionally biased region" description="Polar residues" evidence="1">
    <location>
        <begin position="765"/>
        <end position="774"/>
    </location>
</feature>
<dbReference type="AlphaFoldDB" id="A0A1V9XRJ4"/>
<feature type="compositionally biased region" description="Basic and acidic residues" evidence="1">
    <location>
        <begin position="777"/>
        <end position="798"/>
    </location>
</feature>
<protein>
    <recommendedName>
        <fullName evidence="4">Btz domain-containing protein</fullName>
    </recommendedName>
</protein>
<keyword evidence="3" id="KW-1185">Reference proteome</keyword>
<comment type="caution">
    <text evidence="2">The sequence shown here is derived from an EMBL/GenBank/DDBJ whole genome shotgun (WGS) entry which is preliminary data.</text>
</comment>
<dbReference type="OrthoDB" id="10556512at2759"/>
<organism evidence="2 3">
    <name type="scientific">Tropilaelaps mercedesae</name>
    <dbReference type="NCBI Taxonomy" id="418985"/>
    <lineage>
        <taxon>Eukaryota</taxon>
        <taxon>Metazoa</taxon>
        <taxon>Ecdysozoa</taxon>
        <taxon>Arthropoda</taxon>
        <taxon>Chelicerata</taxon>
        <taxon>Arachnida</taxon>
        <taxon>Acari</taxon>
        <taxon>Parasitiformes</taxon>
        <taxon>Mesostigmata</taxon>
        <taxon>Gamasina</taxon>
        <taxon>Dermanyssoidea</taxon>
        <taxon>Laelapidae</taxon>
        <taxon>Tropilaelaps</taxon>
    </lineage>
</organism>
<feature type="compositionally biased region" description="Polar residues" evidence="1">
    <location>
        <begin position="853"/>
        <end position="868"/>
    </location>
</feature>
<feature type="compositionally biased region" description="Polar residues" evidence="1">
    <location>
        <begin position="835"/>
        <end position="845"/>
    </location>
</feature>
<evidence type="ECO:0008006" key="4">
    <source>
        <dbReference type="Google" id="ProtNLM"/>
    </source>
</evidence>
<dbReference type="Proteomes" id="UP000192247">
    <property type="component" value="Unassembled WGS sequence"/>
</dbReference>
<evidence type="ECO:0000313" key="3">
    <source>
        <dbReference type="Proteomes" id="UP000192247"/>
    </source>
</evidence>
<feature type="compositionally biased region" description="Basic and acidic residues" evidence="1">
    <location>
        <begin position="671"/>
        <end position="709"/>
    </location>
</feature>
<reference evidence="2 3" key="1">
    <citation type="journal article" date="2017" name="Gigascience">
        <title>Draft genome of the honey bee ectoparasitic mite, Tropilaelaps mercedesae, is shaped by the parasitic life history.</title>
        <authorList>
            <person name="Dong X."/>
            <person name="Armstrong S.D."/>
            <person name="Xia D."/>
            <person name="Makepeace B.L."/>
            <person name="Darby A.C."/>
            <person name="Kadowaki T."/>
        </authorList>
    </citation>
    <scope>NUCLEOTIDE SEQUENCE [LARGE SCALE GENOMIC DNA]</scope>
    <source>
        <strain evidence="2">Wuxi-XJTLU</strain>
    </source>
</reference>
<name>A0A1V9XRJ4_9ACAR</name>
<feature type="compositionally biased region" description="Basic and acidic residues" evidence="1">
    <location>
        <begin position="893"/>
        <end position="903"/>
    </location>
</feature>
<feature type="compositionally biased region" description="Polar residues" evidence="1">
    <location>
        <begin position="50"/>
        <end position="68"/>
    </location>
</feature>
<dbReference type="EMBL" id="MNPL01005290">
    <property type="protein sequence ID" value="OQR76115.1"/>
    <property type="molecule type" value="Genomic_DNA"/>
</dbReference>
<evidence type="ECO:0000313" key="2">
    <source>
        <dbReference type="EMBL" id="OQR76115.1"/>
    </source>
</evidence>